<gene>
    <name evidence="1" type="ORF">UFOVP75_74</name>
</gene>
<protein>
    <submittedName>
        <fullName evidence="1">Uncharacterized protein</fullName>
    </submittedName>
</protein>
<proteinExistence type="predicted"/>
<reference evidence="1" key="1">
    <citation type="submission" date="2020-04" db="EMBL/GenBank/DDBJ databases">
        <authorList>
            <person name="Chiriac C."/>
            <person name="Salcher M."/>
            <person name="Ghai R."/>
            <person name="Kavagutti S V."/>
        </authorList>
    </citation>
    <scope>NUCLEOTIDE SEQUENCE</scope>
</reference>
<name>A0A6J5L0U1_9CAUD</name>
<sequence length="103" mass="11397">MHIPASQISFKKKIGKLGEDPVWELSTHGGYNMVVSTRNGKVNTLGVGPHRAIARHIAMKREPSLVITELSKADHVDAVFFEHLLSKYEAETDQFNAAEKAAK</sequence>
<evidence type="ECO:0000313" key="1">
    <source>
        <dbReference type="EMBL" id="CAB4127175.1"/>
    </source>
</evidence>
<organism evidence="1">
    <name type="scientific">uncultured Caudovirales phage</name>
    <dbReference type="NCBI Taxonomy" id="2100421"/>
    <lineage>
        <taxon>Viruses</taxon>
        <taxon>Duplodnaviria</taxon>
        <taxon>Heunggongvirae</taxon>
        <taxon>Uroviricota</taxon>
        <taxon>Caudoviricetes</taxon>
        <taxon>Peduoviridae</taxon>
        <taxon>Maltschvirus</taxon>
        <taxon>Maltschvirus maltsch</taxon>
    </lineage>
</organism>
<accession>A0A6J5L0U1</accession>
<dbReference type="EMBL" id="LR796209">
    <property type="protein sequence ID" value="CAB4127175.1"/>
    <property type="molecule type" value="Genomic_DNA"/>
</dbReference>